<evidence type="ECO:0000259" key="10">
    <source>
        <dbReference type="PROSITE" id="PS50893"/>
    </source>
</evidence>
<dbReference type="EMBL" id="LVEA01000001">
    <property type="protein sequence ID" value="KYL05483.1"/>
    <property type="molecule type" value="Genomic_DNA"/>
</dbReference>
<feature type="transmembrane region" description="Helical" evidence="9">
    <location>
        <begin position="60"/>
        <end position="80"/>
    </location>
</feature>
<dbReference type="CDD" id="cd07346">
    <property type="entry name" value="ABC_6TM_exporters"/>
    <property type="match status" value="1"/>
</dbReference>
<feature type="transmembrane region" description="Helical" evidence="9">
    <location>
        <begin position="247"/>
        <end position="273"/>
    </location>
</feature>
<dbReference type="RefSeq" id="WP_062624751.1">
    <property type="nucleotide sequence ID" value="NZ_CAXOUM010000027.1"/>
</dbReference>
<dbReference type="eggNOG" id="COG1132">
    <property type="taxonomic scope" value="Bacteria"/>
</dbReference>
<dbReference type="SMART" id="SM00382">
    <property type="entry name" value="AAA"/>
    <property type="match status" value="1"/>
</dbReference>
<comment type="subcellular location">
    <subcellularLocation>
        <location evidence="1">Cell membrane</location>
        <topology evidence="1">Multi-pass membrane protein</topology>
    </subcellularLocation>
</comment>
<evidence type="ECO:0000256" key="4">
    <source>
        <dbReference type="ARBA" id="ARBA00022692"/>
    </source>
</evidence>
<evidence type="ECO:0000313" key="13">
    <source>
        <dbReference type="Proteomes" id="UP000075816"/>
    </source>
</evidence>
<sequence>MLRYFITRYAMTEIGAKNLKKSIFSHTILNITKLFPPIIAFTFLFQYLGRLEGTEDSLSLSSITYIVIIIGMLLLMYFVARWDYVRLYNNVYEETASSRIEIANRMKKLPLSYFGKRDLTDLATTMMGDITLYEEIFSHAVPHIYSTIISTTILSLMVLNYNWKLGIAAFWVIPVAILIFSLSKKKQRKTIDKWIKSSRLVFDDLQENIEQIEEIKSYNLEEKSIHHFFEKLNDATKIKLETEFVSGISIAFSGILLKLGIVTVAIVGANMMIVGEINILVYIVFLIITSSIYLPIENILGFMALITLLDGVIARMKEIKTMPIQEGKTEMKLKNYDIEFKDVYFTYDEYSVINGVSFTAKQGEVTALIGPSGSGKTTLTKLAARFWDINKGQILLGGEDISKVDPETLLKNFSIVFQDVVLFNASIKDNIGIGKKGASEEEIRKAAHIARCDEFIEKMPEGINTIIGENGERLSGGERQRLSIARAILKDAPIILMDEATASLDVENESLIQEALSELIKNKTVIVIAHRMRTIRNADKIVLLHQGKIEALGTDEDLRKNSKLYQDMIAKSMS</sequence>
<dbReference type="GO" id="GO:0005886">
    <property type="term" value="C:plasma membrane"/>
    <property type="evidence" value="ECO:0007669"/>
    <property type="project" value="UniProtKB-SubCell"/>
</dbReference>
<dbReference type="SUPFAM" id="SSF52540">
    <property type="entry name" value="P-loop containing nucleoside triphosphate hydrolases"/>
    <property type="match status" value="1"/>
</dbReference>
<evidence type="ECO:0000256" key="8">
    <source>
        <dbReference type="ARBA" id="ARBA00023136"/>
    </source>
</evidence>
<keyword evidence="6 12" id="KW-0067">ATP-binding</keyword>
<evidence type="ECO:0000256" key="5">
    <source>
        <dbReference type="ARBA" id="ARBA00022741"/>
    </source>
</evidence>
<evidence type="ECO:0000256" key="7">
    <source>
        <dbReference type="ARBA" id="ARBA00022989"/>
    </source>
</evidence>
<dbReference type="FunFam" id="3.40.50.300:FF:000221">
    <property type="entry name" value="Multidrug ABC transporter ATP-binding protein"/>
    <property type="match status" value="1"/>
</dbReference>
<accession>A0A162JBE2</accession>
<reference evidence="12 13" key="1">
    <citation type="submission" date="2016-03" db="EMBL/GenBank/DDBJ databases">
        <title>Comparative genomics of human isolates of Fusobacterium necrophorum.</title>
        <authorList>
            <person name="Jensen A."/>
            <person name="Bank S."/>
            <person name="Andersen P.S."/>
            <person name="Kristensen L.H."/>
            <person name="Prag J."/>
        </authorList>
    </citation>
    <scope>NUCLEOTIDE SEQUENCE [LARGE SCALE GENOMIC DNA]</scope>
    <source>
        <strain evidence="12 13">LS_1264</strain>
    </source>
</reference>
<dbReference type="GO" id="GO:0034040">
    <property type="term" value="F:ATPase-coupled lipid transmembrane transporter activity"/>
    <property type="evidence" value="ECO:0007669"/>
    <property type="project" value="TreeGrafter"/>
</dbReference>
<dbReference type="InterPro" id="IPR036640">
    <property type="entry name" value="ABC1_TM_sf"/>
</dbReference>
<evidence type="ECO:0000256" key="6">
    <source>
        <dbReference type="ARBA" id="ARBA00022840"/>
    </source>
</evidence>
<dbReference type="InterPro" id="IPR003593">
    <property type="entry name" value="AAA+_ATPase"/>
</dbReference>
<evidence type="ECO:0000256" key="3">
    <source>
        <dbReference type="ARBA" id="ARBA00022475"/>
    </source>
</evidence>
<feature type="domain" description="ABC transporter" evidence="10">
    <location>
        <begin position="338"/>
        <end position="571"/>
    </location>
</feature>
<dbReference type="Proteomes" id="UP000075816">
    <property type="component" value="Unassembled WGS sequence"/>
</dbReference>
<name>A0A162JBE2_9FUSO</name>
<dbReference type="InterPro" id="IPR011527">
    <property type="entry name" value="ABC1_TM_dom"/>
</dbReference>
<dbReference type="GO" id="GO:0005524">
    <property type="term" value="F:ATP binding"/>
    <property type="evidence" value="ECO:0007669"/>
    <property type="project" value="UniProtKB-KW"/>
</dbReference>
<keyword evidence="3" id="KW-1003">Cell membrane</keyword>
<keyword evidence="8 9" id="KW-0472">Membrane</keyword>
<dbReference type="PANTHER" id="PTHR24221:SF397">
    <property type="entry name" value="ABC TRANSPORTER, ATP-BINDING TRANSMEMBRANE PROTEIN"/>
    <property type="match status" value="1"/>
</dbReference>
<dbReference type="KEGG" id="fnf:BSQ88_04825"/>
<dbReference type="Pfam" id="PF00005">
    <property type="entry name" value="ABC_tran"/>
    <property type="match status" value="1"/>
</dbReference>
<dbReference type="GO" id="GO:0140359">
    <property type="term" value="F:ABC-type transporter activity"/>
    <property type="evidence" value="ECO:0007669"/>
    <property type="project" value="InterPro"/>
</dbReference>
<keyword evidence="4 9" id="KW-0812">Transmembrane</keyword>
<keyword evidence="7 9" id="KW-1133">Transmembrane helix</keyword>
<evidence type="ECO:0000256" key="2">
    <source>
        <dbReference type="ARBA" id="ARBA00022448"/>
    </source>
</evidence>
<dbReference type="GO" id="GO:0016887">
    <property type="term" value="F:ATP hydrolysis activity"/>
    <property type="evidence" value="ECO:0007669"/>
    <property type="project" value="InterPro"/>
</dbReference>
<dbReference type="AlphaFoldDB" id="A0A162JBE2"/>
<dbReference type="PROSITE" id="PS50893">
    <property type="entry name" value="ABC_TRANSPORTER_2"/>
    <property type="match status" value="1"/>
</dbReference>
<feature type="transmembrane region" description="Helical" evidence="9">
    <location>
        <begin position="136"/>
        <end position="159"/>
    </location>
</feature>
<evidence type="ECO:0000259" key="11">
    <source>
        <dbReference type="PROSITE" id="PS50929"/>
    </source>
</evidence>
<dbReference type="Gene3D" id="1.20.1560.10">
    <property type="entry name" value="ABC transporter type 1, transmembrane domain"/>
    <property type="match status" value="1"/>
</dbReference>
<feature type="domain" description="ABC transmembrane type-1" evidence="11">
    <location>
        <begin position="65"/>
        <end position="308"/>
    </location>
</feature>
<dbReference type="Gene3D" id="3.40.50.300">
    <property type="entry name" value="P-loop containing nucleotide triphosphate hydrolases"/>
    <property type="match status" value="1"/>
</dbReference>
<feature type="transmembrane region" description="Helical" evidence="9">
    <location>
        <begin position="27"/>
        <end position="48"/>
    </location>
</feature>
<dbReference type="PROSITE" id="PS00211">
    <property type="entry name" value="ABC_TRANSPORTER_1"/>
    <property type="match status" value="1"/>
</dbReference>
<dbReference type="PROSITE" id="PS50929">
    <property type="entry name" value="ABC_TM1F"/>
    <property type="match status" value="1"/>
</dbReference>
<comment type="caution">
    <text evidence="12">The sequence shown here is derived from an EMBL/GenBank/DDBJ whole genome shotgun (WGS) entry which is preliminary data.</text>
</comment>
<keyword evidence="5" id="KW-0547">Nucleotide-binding</keyword>
<proteinExistence type="predicted"/>
<dbReference type="PANTHER" id="PTHR24221">
    <property type="entry name" value="ATP-BINDING CASSETTE SUB-FAMILY B"/>
    <property type="match status" value="1"/>
</dbReference>
<dbReference type="InterPro" id="IPR017871">
    <property type="entry name" value="ABC_transporter-like_CS"/>
</dbReference>
<protein>
    <submittedName>
        <fullName evidence="12">ABC transporter ATP-binding protein</fullName>
    </submittedName>
</protein>
<evidence type="ECO:0000256" key="1">
    <source>
        <dbReference type="ARBA" id="ARBA00004651"/>
    </source>
</evidence>
<dbReference type="InterPro" id="IPR039421">
    <property type="entry name" value="Type_1_exporter"/>
</dbReference>
<dbReference type="Pfam" id="PF00664">
    <property type="entry name" value="ABC_membrane"/>
    <property type="match status" value="1"/>
</dbReference>
<feature type="transmembrane region" description="Helical" evidence="9">
    <location>
        <begin position="165"/>
        <end position="183"/>
    </location>
</feature>
<dbReference type="InterPro" id="IPR027417">
    <property type="entry name" value="P-loop_NTPase"/>
</dbReference>
<evidence type="ECO:0000313" key="12">
    <source>
        <dbReference type="EMBL" id="KYL05483.1"/>
    </source>
</evidence>
<dbReference type="InterPro" id="IPR003439">
    <property type="entry name" value="ABC_transporter-like_ATP-bd"/>
</dbReference>
<dbReference type="SUPFAM" id="SSF90123">
    <property type="entry name" value="ABC transporter transmembrane region"/>
    <property type="match status" value="1"/>
</dbReference>
<organism evidence="12 13">
    <name type="scientific">Fusobacterium necrophorum subsp. funduliforme</name>
    <dbReference type="NCBI Taxonomy" id="143387"/>
    <lineage>
        <taxon>Bacteria</taxon>
        <taxon>Fusobacteriati</taxon>
        <taxon>Fusobacteriota</taxon>
        <taxon>Fusobacteriia</taxon>
        <taxon>Fusobacteriales</taxon>
        <taxon>Fusobacteriaceae</taxon>
        <taxon>Fusobacterium</taxon>
    </lineage>
</organism>
<feature type="transmembrane region" description="Helical" evidence="9">
    <location>
        <begin position="279"/>
        <end position="309"/>
    </location>
</feature>
<keyword evidence="2" id="KW-0813">Transport</keyword>
<evidence type="ECO:0000256" key="9">
    <source>
        <dbReference type="SAM" id="Phobius"/>
    </source>
</evidence>
<gene>
    <name evidence="12" type="ORF">A2J07_01740</name>
</gene>